<dbReference type="EMBL" id="VZCB01000027">
    <property type="protein sequence ID" value="MQN79962.1"/>
    <property type="molecule type" value="Genomic_DNA"/>
</dbReference>
<dbReference type="AlphaFoldDB" id="A0A6G1TXC8"/>
<dbReference type="Proteomes" id="UP000480425">
    <property type="component" value="Unassembled WGS sequence"/>
</dbReference>
<gene>
    <name evidence="1" type="ORF">F7D73_03085</name>
</gene>
<dbReference type="OrthoDB" id="1100857at2"/>
<dbReference type="RefSeq" id="WP_153122242.1">
    <property type="nucleotide sequence ID" value="NZ_VZCB01000027.1"/>
</dbReference>
<proteinExistence type="predicted"/>
<sequence>MEKNDKTLLPFLQKVYSALRHLNNFSVSNDFNDNISDLDGFFTEYRSSTFALQKSLGGNSNPVYQKNLKDYLLKDESVSGWMKKKRNDSVHEQPFNLHKHLLVMAYLATSSEIILEKEYTIEFDEPFEKLQNDLVADLEKQNPVEVNFSVMYFFTEEDKTVDVFVLSMKAIKMMMAFMVAMYEDLKVSDETCAALLNKNIDLANSIRNNNFTFVRDYCYLTKKHQFIGGEVLESNIPYCKMPIEKIYENLGIQRQVNEDFAFFVSIHSQIYLKQERHIAPTFFVKYADDTVAIVSFDASLRTTFYRKINEIALKVISENIESVYYVSEFVSYGSVSSVRDVEALMGMPYIERQQNVKKTALAFYEINKNGVKSIFAEGEQVNELLSIEDVMQFQKEYDTAYHCLLTPLIVAFATKRDRENVSKC</sequence>
<organism evidence="1 2">
    <name type="scientific">Segatella copri</name>
    <dbReference type="NCBI Taxonomy" id="165179"/>
    <lineage>
        <taxon>Bacteria</taxon>
        <taxon>Pseudomonadati</taxon>
        <taxon>Bacteroidota</taxon>
        <taxon>Bacteroidia</taxon>
        <taxon>Bacteroidales</taxon>
        <taxon>Prevotellaceae</taxon>
        <taxon>Segatella</taxon>
    </lineage>
</organism>
<evidence type="ECO:0000313" key="2">
    <source>
        <dbReference type="Proteomes" id="UP000480425"/>
    </source>
</evidence>
<accession>A0A6G1TXC8</accession>
<name>A0A6G1TXC8_9BACT</name>
<protein>
    <submittedName>
        <fullName evidence="1">Uncharacterized protein</fullName>
    </submittedName>
</protein>
<evidence type="ECO:0000313" key="1">
    <source>
        <dbReference type="EMBL" id="MQN79962.1"/>
    </source>
</evidence>
<comment type="caution">
    <text evidence="1">The sequence shown here is derived from an EMBL/GenBank/DDBJ whole genome shotgun (WGS) entry which is preliminary data.</text>
</comment>
<reference evidence="1 2" key="1">
    <citation type="submission" date="2019-09" db="EMBL/GenBank/DDBJ databases">
        <title>Distinct polysaccharide growth profiles of human intestinal Prevotella copri isolates.</title>
        <authorList>
            <person name="Fehlner-Peach H."/>
            <person name="Magnabosco C."/>
            <person name="Raghavan V."/>
            <person name="Scher J.U."/>
            <person name="Tett A."/>
            <person name="Cox L.M."/>
            <person name="Gottsegen C."/>
            <person name="Watters A."/>
            <person name="Wiltshire- Gordon J.D."/>
            <person name="Segata N."/>
            <person name="Bonneau R."/>
            <person name="Littman D.R."/>
        </authorList>
    </citation>
    <scope>NUCLEOTIDE SEQUENCE [LARGE SCALE GENOMIC DNA]</scope>
    <source>
        <strain evidence="2">iA622</strain>
    </source>
</reference>